<evidence type="ECO:0000313" key="3">
    <source>
        <dbReference type="Proteomes" id="UP000242474"/>
    </source>
</evidence>
<dbReference type="AlphaFoldDB" id="A0A2G5BJC3"/>
<evidence type="ECO:0000256" key="1">
    <source>
        <dbReference type="SAM" id="MobiDB-lite"/>
    </source>
</evidence>
<dbReference type="SUPFAM" id="SSF158548">
    <property type="entry name" value="FLJ32549 domain-like"/>
    <property type="match status" value="1"/>
</dbReference>
<dbReference type="InterPro" id="IPR038060">
    <property type="entry name" value="C12orf66-like_central_sf"/>
</dbReference>
<feature type="compositionally biased region" description="Polar residues" evidence="1">
    <location>
        <begin position="163"/>
        <end position="189"/>
    </location>
</feature>
<organism evidence="2 3">
    <name type="scientific">Coemansia reversa (strain ATCC 12441 / NRRL 1564)</name>
    <dbReference type="NCBI Taxonomy" id="763665"/>
    <lineage>
        <taxon>Eukaryota</taxon>
        <taxon>Fungi</taxon>
        <taxon>Fungi incertae sedis</taxon>
        <taxon>Zoopagomycota</taxon>
        <taxon>Kickxellomycotina</taxon>
        <taxon>Kickxellomycetes</taxon>
        <taxon>Kickxellales</taxon>
        <taxon>Kickxellaceae</taxon>
        <taxon>Coemansia</taxon>
    </lineage>
</organism>
<accession>A0A2G5BJC3</accession>
<feature type="region of interest" description="Disordered" evidence="1">
    <location>
        <begin position="939"/>
        <end position="991"/>
    </location>
</feature>
<gene>
    <name evidence="2" type="ORF">COEREDRAFT_5649</name>
</gene>
<sequence>MVKLQLSSLDEFVASLSRLDYEAAKVASGKVMEDHIRMGALMFSLLTIEMMYTSMDYLTPGNFRRGNNYLLNMYTPLPRQLNKLLRKLVAEYEEEYQRLVSLRIQTSNVSSAMDSRYAKNTYGSAFEFAPQHSVYNREDGSKTPAYASQTLYSDNAKIHRNSSESSLGSATHNTSSRAPQQTAEQNNPTFIGHDHRSFDTSGIKPAAGFHASNSQSGADPAEPFDPSQYLANTEEAEGVLAELETVRQFIEFITKFVEVRKTMVVLYRFIAVTGPVLHKRKLRIMLRKCETILQAIEPNPLFESLLEHVRKEIWLVCILVDWDSHILAYDFLQSVTQMKKAKVLLKAWLDSLPAFALSDTMASRASTGGHSIYGSISEALSWRRGKDSGDDSRNVGRGLLYSALAKSSRMVQNFLWHSSGSSGSDENQDQDSGGLCGIVIWISSWMEHLSFKTTAYFQQIIAPYRTLHRVDMNMSTRQSAVMSDMWSRSTTVNKNLYEAITTFMQANDGCFVALLFESSKHHPFSADGFAVSGTKLQVSDYRVQACAVLFCFANQKLLLSRGISLKDSLVHDVHSVRRDTETSATTELPQQSDVEWFRQNCLPDILYILDSNHKTLDLELLGSNPLLSQLGPDADELLVELCESVHDTVEEAAAELAISKEAMGARVAAEKRNTSAAAMDMHPGSAKSWFSQAPSAFRLSAVKSGLTAVQKQRREQHHYEDADVNIGRQSLAAHQMTNDNYAVSLDAQKRVSVAADIHHSAMPMPVHEAATGDDFNITPVAAGVASCESAACNDVGDDDDISLNLYTTYLQKSHLRNNLQHTRNFRGPNGGRRLTSRHTGQRIYLDAQPHGDRLEYSGKASDVFDQRRSSERIRYLDDCNGFGEVGELPPEAEPMPQSDHVDHSDSHNHVTQVVDSATSIPTKESGATNYIAGKDRITTGDAGRLENNKSPPAESVQASRHLRTLATQESGNFSQRNGRATTSASGSAYTRPRRVSLSIRSFFRPSPRPNTNVRGSSAAIQSLPETEVDRRVRCGERLNELFGAWDAEGALVTEDDLVSHGGTINRPGSIHSLSFSTPTRASIGRRSSAVMADAAAVDSGQNMLPSSHDTETASDRFVLRLPQSSIHVKPPSLRPQGSRPPATRRASEFGFATAVERLQYYNPQLLQRPQPQSPPPAAQQQPHISRGSYSKSQHHPQHRLPSHTGPRPVTPTAAPIGSEGYTYLYSRVALPNIVLVAMFLDTDKGIERRREAEHAWDKVVDAVRGMPLFERLMSLPS</sequence>
<protein>
    <submittedName>
        <fullName evidence="2">Uncharacterized protein</fullName>
    </submittedName>
</protein>
<dbReference type="EMBL" id="KZ303487">
    <property type="protein sequence ID" value="PIA19118.1"/>
    <property type="molecule type" value="Genomic_DNA"/>
</dbReference>
<name>A0A2G5BJC3_COERN</name>
<feature type="compositionally biased region" description="Basic residues" evidence="1">
    <location>
        <begin position="1192"/>
        <end position="1201"/>
    </location>
</feature>
<feature type="region of interest" description="Disordered" evidence="1">
    <location>
        <begin position="1123"/>
        <end position="1145"/>
    </location>
</feature>
<evidence type="ECO:0000313" key="2">
    <source>
        <dbReference type="EMBL" id="PIA19118.1"/>
    </source>
</evidence>
<dbReference type="Proteomes" id="UP000242474">
    <property type="component" value="Unassembled WGS sequence"/>
</dbReference>
<reference evidence="2 3" key="1">
    <citation type="journal article" date="2015" name="Genome Biol. Evol.">
        <title>Phylogenomic analyses indicate that early fungi evolved digesting cell walls of algal ancestors of land plants.</title>
        <authorList>
            <person name="Chang Y."/>
            <person name="Wang S."/>
            <person name="Sekimoto S."/>
            <person name="Aerts A.L."/>
            <person name="Choi C."/>
            <person name="Clum A."/>
            <person name="LaButti K.M."/>
            <person name="Lindquist E.A."/>
            <person name="Yee Ngan C."/>
            <person name="Ohm R.A."/>
            <person name="Salamov A.A."/>
            <person name="Grigoriev I.V."/>
            <person name="Spatafora J.W."/>
            <person name="Berbee M.L."/>
        </authorList>
    </citation>
    <scope>NUCLEOTIDE SEQUENCE [LARGE SCALE GENOMIC DNA]</scope>
    <source>
        <strain evidence="2 3">NRRL 1564</strain>
    </source>
</reference>
<feature type="compositionally biased region" description="Polar residues" evidence="1">
    <location>
        <begin position="965"/>
        <end position="988"/>
    </location>
</feature>
<feature type="region of interest" description="Disordered" evidence="1">
    <location>
        <begin position="159"/>
        <end position="226"/>
    </location>
</feature>
<dbReference type="OrthoDB" id="5578783at2759"/>
<keyword evidence="3" id="KW-1185">Reference proteome</keyword>
<proteinExistence type="predicted"/>
<dbReference type="Gene3D" id="1.10.3450.30">
    <property type="match status" value="1"/>
</dbReference>
<feature type="region of interest" description="Disordered" evidence="1">
    <location>
        <begin position="1166"/>
        <end position="1213"/>
    </location>
</feature>